<dbReference type="PROSITE" id="PS50056">
    <property type="entry name" value="TYR_PHOSPHATASE_2"/>
    <property type="match status" value="2"/>
</dbReference>
<dbReference type="Pfam" id="PF12453">
    <property type="entry name" value="PTP_N"/>
    <property type="match status" value="1"/>
</dbReference>
<dbReference type="InterPro" id="IPR000387">
    <property type="entry name" value="Tyr_Pase_dom"/>
</dbReference>
<comment type="caution">
    <text evidence="14">The sequence shown here is derived from an EMBL/GenBank/DDBJ whole genome shotgun (WGS) entry which is preliminary data.</text>
</comment>
<feature type="region of interest" description="Disordered" evidence="8">
    <location>
        <begin position="1261"/>
        <end position="1307"/>
    </location>
</feature>
<reference evidence="14" key="1">
    <citation type="submission" date="2020-03" db="EMBL/GenBank/DDBJ databases">
        <title>Studies in the Genomics of Life Span.</title>
        <authorList>
            <person name="Glass D."/>
        </authorList>
    </citation>
    <scope>NUCLEOTIDE SEQUENCE</scope>
    <source>
        <strain evidence="14">LTLLF</strain>
        <tissue evidence="14">Muscle</tissue>
    </source>
</reference>
<dbReference type="SMART" id="SM00404">
    <property type="entry name" value="PTPc_motif"/>
    <property type="match status" value="2"/>
</dbReference>
<feature type="domain" description="Tyrosine specific protein phosphatases" evidence="12">
    <location>
        <begin position="837"/>
        <end position="908"/>
    </location>
</feature>
<dbReference type="FunFam" id="2.60.40.10:FF:001462">
    <property type="entry name" value="Receptor-type tyrosine-protein phosphatase C"/>
    <property type="match status" value="1"/>
</dbReference>
<dbReference type="SMART" id="SM00194">
    <property type="entry name" value="PTPc"/>
    <property type="match status" value="2"/>
</dbReference>
<dbReference type="Pfam" id="PF00041">
    <property type="entry name" value="fn3"/>
    <property type="match status" value="1"/>
</dbReference>
<keyword evidence="6 9" id="KW-0472">Membrane</keyword>
<keyword evidence="5" id="KW-0904">Protein phosphatase</keyword>
<dbReference type="PROSITE" id="PS50055">
    <property type="entry name" value="TYR_PHOSPHATASE_PTP"/>
    <property type="match status" value="2"/>
</dbReference>
<feature type="compositionally biased region" description="Acidic residues" evidence="8">
    <location>
        <begin position="1004"/>
        <end position="1017"/>
    </location>
</feature>
<dbReference type="InterPro" id="IPR013783">
    <property type="entry name" value="Ig-like_fold"/>
</dbReference>
<dbReference type="SUPFAM" id="SSF52799">
    <property type="entry name" value="(Phosphotyrosine protein) phosphatases II"/>
    <property type="match status" value="2"/>
</dbReference>
<evidence type="ECO:0000256" key="3">
    <source>
        <dbReference type="ARBA" id="ARBA00022729"/>
    </source>
</evidence>
<keyword evidence="3 10" id="KW-0732">Signal</keyword>
<keyword evidence="9" id="KW-1133">Transmembrane helix</keyword>
<dbReference type="InterPro" id="IPR029021">
    <property type="entry name" value="Prot-tyrosine_phosphatase-like"/>
</dbReference>
<keyword evidence="14" id="KW-0675">Receptor</keyword>
<evidence type="ECO:0000259" key="13">
    <source>
        <dbReference type="PROSITE" id="PS50853"/>
    </source>
</evidence>
<dbReference type="SUPFAM" id="SSF49265">
    <property type="entry name" value="Fibronectin type III"/>
    <property type="match status" value="1"/>
</dbReference>
<feature type="domain" description="Fibronectin type-III" evidence="13">
    <location>
        <begin position="301"/>
        <end position="390"/>
    </location>
</feature>
<feature type="region of interest" description="Disordered" evidence="8">
    <location>
        <begin position="32"/>
        <end position="76"/>
    </location>
</feature>
<dbReference type="PROSITE" id="PS00383">
    <property type="entry name" value="TYR_PHOSPHATASE_1"/>
    <property type="match status" value="1"/>
</dbReference>
<evidence type="ECO:0000313" key="14">
    <source>
        <dbReference type="EMBL" id="KAH0512181.1"/>
    </source>
</evidence>
<dbReference type="CDD" id="cd00063">
    <property type="entry name" value="FN3"/>
    <property type="match status" value="2"/>
</dbReference>
<dbReference type="Gene3D" id="3.90.190.10">
    <property type="entry name" value="Protein tyrosine phosphatase superfamily"/>
    <property type="match status" value="2"/>
</dbReference>
<feature type="domain" description="Fibronectin type-III" evidence="13">
    <location>
        <begin position="391"/>
        <end position="483"/>
    </location>
</feature>
<dbReference type="EC" id="3.1.3.48" evidence="2"/>
<feature type="compositionally biased region" description="Polar residues" evidence="8">
    <location>
        <begin position="35"/>
        <end position="52"/>
    </location>
</feature>
<dbReference type="GO" id="GO:0050852">
    <property type="term" value="P:T cell receptor signaling pathway"/>
    <property type="evidence" value="ECO:0007669"/>
    <property type="project" value="InterPro"/>
</dbReference>
<dbReference type="InterPro" id="IPR003961">
    <property type="entry name" value="FN3_dom"/>
</dbReference>
<gene>
    <name evidence="14" type="ORF">LTLLF_146595</name>
</gene>
<name>A0A8J6KWC9_MICOH</name>
<comment type="subcellular location">
    <subcellularLocation>
        <location evidence="1">Membrane</location>
        <topology evidence="1">Single-pass membrane protein</topology>
    </subcellularLocation>
</comment>
<sequence length="1307" mass="147296">MTIYLWLKLLAFGFAFLDTEVFVTGHASTPLPHLQTPSAGGTDTQTLSNQADPPTLMPTSGVPGATTALGTSPADTAHPTVTHSLALNSSAASPAHTSNISTTDFSSEYVKAFLSKVFSFILNSDNTNFLFFFPDEKFADITVHYKYNSSNESFEAKPEYDNPPKNLCESVDCKELKYLPECSKKNFNVSDGSCTPAKIIELDVPPGTEKFTLHNCTEQIYANTTICLEWKTEPSRCNNTKITYKFHCNDTADSQEYSQKILLTSLKPQTYYTCAAEVLYNNVILFQENKTVETDLGIPEKPRKVLCENVTETKTLVIWDRPSTFLNGYYLCSNKTSSENCEELKGTESHAEVIQLKPYTYYRVSLHAYVNGRVQRNGSAEQCFFQTKAARPSKVNKVKAIRVSENAISVTCEPPHEMNGPRKFYILEVRSERSLPKTFNETTCRFDLKDLYYSTDYTFLVSFFNGEYQGEAFVKNESTSYNAKALITFLIFLIVVTTIALLVVLYKIYDLRKKRSRDNLYQVELEPSTSTELRYQRKLTWRSNPSDINVCRMKGKQEVRGTWPSRGLAHPALPGPILSWPGSGRFFSPPDGFPEGGTLQLPVPVYPGHAQASSHHVTPNLRSASADFPALAIFTGTRQHPSCLLPPSPPQGECRNFVKVLLLRDESTLFVCGSNAFNPICANYSMDTLQPLGDNISGMARCPYDPKHANVALFSGPRDETVDDFWRMIWEQKATVIVMVTRCEEGNRNKCAEYWPRMEEGTRAFRDVVVKIIEHKICPDYIIQKLNITNFALKEHISKNASSLDQKKEKATGRDVTHIQFTSWPDHGVPEDPHLLLKLRRRVNAFSNFFSGPIVVHCSAGVGRTGTYIGIDAMLEGLEAEGKVDVYGYVVKLRRQRCLMVQVEAQYILIHQALVEYNQFGETEVNLSELHSCLQNMKKKDPPSDPSPLEAEFQRLPSYRSWRTQHIGNQDENKKKNRNSNVVPYDFNRVPLKHELEMSKESEPESEESSDDDSDSEETSKYINASFVMSYWKPELMIATQGPLKETVGDFWQMVFQRKVKVIVMLTELTTGGQEVCAQYWGEGKQTYGDMEVVIKDTSKSSAYTIRVFELRHSKRKEPRTVYQYQCTTWSGEELPSEPKELVSMIQNLKQKIPKSCPEGIKYHKHAPILVHCRDGSQQTGLFCALFNLLESAETEEVVDVFQVVKSLRKARPGMVGTYEQYQFLYDVIASTYPAQNGQVKKTSSQDKIEFHNEVGEVKQDANCVHPGDALNKTQEGSRAVGASEPANSTEEPEHSANGPASPTLTS</sequence>
<accession>A0A8J6KWC9</accession>
<dbReference type="GO" id="GO:0004725">
    <property type="term" value="F:protein tyrosine phosphatase activity"/>
    <property type="evidence" value="ECO:0007669"/>
    <property type="project" value="UniProtKB-EC"/>
</dbReference>
<feature type="domain" description="Tyrosine-protein phosphatase" evidence="11">
    <location>
        <begin position="704"/>
        <end position="917"/>
    </location>
</feature>
<dbReference type="InterPro" id="IPR000242">
    <property type="entry name" value="PTP_cat"/>
</dbReference>
<evidence type="ECO:0000256" key="6">
    <source>
        <dbReference type="ARBA" id="ARBA00023136"/>
    </source>
</evidence>
<dbReference type="PANTHER" id="PTHR19134:SF539">
    <property type="entry name" value="RECEPTOR-TYPE TYROSINE-PROTEIN PHOSPHATASE C"/>
    <property type="match status" value="1"/>
</dbReference>
<dbReference type="FunFam" id="3.90.190.10:FF:000042">
    <property type="entry name" value="receptor-type tyrosine-protein phosphatase C isoform X1"/>
    <property type="match status" value="1"/>
</dbReference>
<evidence type="ECO:0000256" key="7">
    <source>
        <dbReference type="ARBA" id="ARBA00051722"/>
    </source>
</evidence>
<evidence type="ECO:0000313" key="15">
    <source>
        <dbReference type="Proteomes" id="UP000710432"/>
    </source>
</evidence>
<dbReference type="Pfam" id="PF12567">
    <property type="entry name" value="CD45"/>
    <property type="match status" value="1"/>
</dbReference>
<dbReference type="EMBL" id="JAATJU010022069">
    <property type="protein sequence ID" value="KAH0512181.1"/>
    <property type="molecule type" value="Genomic_DNA"/>
</dbReference>
<keyword evidence="9" id="KW-0812">Transmembrane</keyword>
<evidence type="ECO:0000256" key="4">
    <source>
        <dbReference type="ARBA" id="ARBA00022801"/>
    </source>
</evidence>
<comment type="catalytic activity">
    <reaction evidence="7">
        <text>O-phospho-L-tyrosyl-[protein] + H2O = L-tyrosyl-[protein] + phosphate</text>
        <dbReference type="Rhea" id="RHEA:10684"/>
        <dbReference type="Rhea" id="RHEA-COMP:10136"/>
        <dbReference type="Rhea" id="RHEA-COMP:20101"/>
        <dbReference type="ChEBI" id="CHEBI:15377"/>
        <dbReference type="ChEBI" id="CHEBI:43474"/>
        <dbReference type="ChEBI" id="CHEBI:46858"/>
        <dbReference type="ChEBI" id="CHEBI:61978"/>
        <dbReference type="EC" id="3.1.3.48"/>
    </reaction>
</comment>
<feature type="chain" id="PRO_5035154159" description="protein-tyrosine-phosphatase" evidence="10">
    <location>
        <begin position="20"/>
        <end position="1307"/>
    </location>
</feature>
<dbReference type="SMART" id="SM00060">
    <property type="entry name" value="FN3"/>
    <property type="match status" value="2"/>
</dbReference>
<dbReference type="PRINTS" id="PR00700">
    <property type="entry name" value="PRTYPHPHTASE"/>
</dbReference>
<evidence type="ECO:0000256" key="9">
    <source>
        <dbReference type="SAM" id="Phobius"/>
    </source>
</evidence>
<dbReference type="Proteomes" id="UP000710432">
    <property type="component" value="Unassembled WGS sequence"/>
</dbReference>
<dbReference type="GO" id="GO:0016020">
    <property type="term" value="C:membrane"/>
    <property type="evidence" value="ECO:0007669"/>
    <property type="project" value="UniProtKB-SubCell"/>
</dbReference>
<keyword evidence="4" id="KW-0378">Hydrolase</keyword>
<dbReference type="PROSITE" id="PS50853">
    <property type="entry name" value="FN3"/>
    <property type="match status" value="2"/>
</dbReference>
<dbReference type="Gene3D" id="2.60.40.10">
    <property type="entry name" value="Immunoglobulins"/>
    <property type="match status" value="2"/>
</dbReference>
<evidence type="ECO:0000256" key="10">
    <source>
        <dbReference type="SAM" id="SignalP"/>
    </source>
</evidence>
<evidence type="ECO:0000259" key="12">
    <source>
        <dbReference type="PROSITE" id="PS50056"/>
    </source>
</evidence>
<protein>
    <recommendedName>
        <fullName evidence="2">protein-tyrosine-phosphatase</fullName>
        <ecNumber evidence="2">3.1.3.48</ecNumber>
    </recommendedName>
</protein>
<organism evidence="14 15">
    <name type="scientific">Microtus ochrogaster</name>
    <name type="common">Prairie vole</name>
    <dbReference type="NCBI Taxonomy" id="79684"/>
    <lineage>
        <taxon>Eukaryota</taxon>
        <taxon>Metazoa</taxon>
        <taxon>Chordata</taxon>
        <taxon>Craniata</taxon>
        <taxon>Vertebrata</taxon>
        <taxon>Euteleostomi</taxon>
        <taxon>Mammalia</taxon>
        <taxon>Eutheria</taxon>
        <taxon>Euarchontoglires</taxon>
        <taxon>Glires</taxon>
        <taxon>Rodentia</taxon>
        <taxon>Myomorpha</taxon>
        <taxon>Muroidea</taxon>
        <taxon>Cricetidae</taxon>
        <taxon>Arvicolinae</taxon>
        <taxon>Microtus</taxon>
    </lineage>
</organism>
<feature type="domain" description="Tyrosine specific protein phosphatases" evidence="12">
    <location>
        <begin position="1140"/>
        <end position="1223"/>
    </location>
</feature>
<feature type="region of interest" description="Disordered" evidence="8">
    <location>
        <begin position="996"/>
        <end position="1019"/>
    </location>
</feature>
<dbReference type="FunFam" id="3.90.190.10:FF:000185">
    <property type="entry name" value="Predicted protein"/>
    <property type="match status" value="1"/>
</dbReference>
<feature type="domain" description="Tyrosine-protein phosphatase" evidence="11">
    <location>
        <begin position="949"/>
        <end position="1232"/>
    </location>
</feature>
<feature type="transmembrane region" description="Helical" evidence="9">
    <location>
        <begin position="485"/>
        <end position="509"/>
    </location>
</feature>
<dbReference type="SUPFAM" id="SSF101912">
    <property type="entry name" value="Sema domain"/>
    <property type="match status" value="1"/>
</dbReference>
<evidence type="ECO:0000256" key="2">
    <source>
        <dbReference type="ARBA" id="ARBA00013064"/>
    </source>
</evidence>
<evidence type="ECO:0000259" key="11">
    <source>
        <dbReference type="PROSITE" id="PS50055"/>
    </source>
</evidence>
<proteinExistence type="predicted"/>
<feature type="signal peptide" evidence="10">
    <location>
        <begin position="1"/>
        <end position="19"/>
    </location>
</feature>
<dbReference type="InterPro" id="IPR016335">
    <property type="entry name" value="Ptprc"/>
</dbReference>
<evidence type="ECO:0000256" key="5">
    <source>
        <dbReference type="ARBA" id="ARBA00022912"/>
    </source>
</evidence>
<dbReference type="InterPro" id="IPR003595">
    <property type="entry name" value="Tyr_Pase_cat"/>
</dbReference>
<dbReference type="InterPro" id="IPR036116">
    <property type="entry name" value="FN3_sf"/>
</dbReference>
<dbReference type="InterPro" id="IPR050348">
    <property type="entry name" value="Protein-Tyr_Phosphatase"/>
</dbReference>
<dbReference type="InterPro" id="IPR016130">
    <property type="entry name" value="Tyr_Pase_AS"/>
</dbReference>
<evidence type="ECO:0000256" key="1">
    <source>
        <dbReference type="ARBA" id="ARBA00004167"/>
    </source>
</evidence>
<evidence type="ECO:0000256" key="8">
    <source>
        <dbReference type="SAM" id="MobiDB-lite"/>
    </source>
</evidence>
<dbReference type="InterPro" id="IPR036352">
    <property type="entry name" value="Semap_dom_sf"/>
</dbReference>
<dbReference type="PANTHER" id="PTHR19134">
    <property type="entry name" value="RECEPTOR-TYPE TYROSINE-PROTEIN PHOSPHATASE"/>
    <property type="match status" value="1"/>
</dbReference>
<dbReference type="InterPro" id="IPR024739">
    <property type="entry name" value="PTP_recept_N"/>
</dbReference>
<dbReference type="Pfam" id="PF00102">
    <property type="entry name" value="Y_phosphatase"/>
    <property type="match status" value="2"/>
</dbReference>
<dbReference type="CDD" id="cd14558">
    <property type="entry name" value="R-PTP-C-2"/>
    <property type="match status" value="1"/>
</dbReference>